<evidence type="ECO:0000313" key="2">
    <source>
        <dbReference type="EMBL" id="OGY42103.1"/>
    </source>
</evidence>
<proteinExistence type="predicted"/>
<comment type="caution">
    <text evidence="2">The sequence shown here is derived from an EMBL/GenBank/DDBJ whole genome shotgun (WGS) entry which is preliminary data.</text>
</comment>
<dbReference type="SUPFAM" id="SSF109604">
    <property type="entry name" value="HD-domain/PDEase-like"/>
    <property type="match status" value="1"/>
</dbReference>
<accession>A0A1G1XPT8</accession>
<feature type="domain" description="HD" evidence="1">
    <location>
        <begin position="28"/>
        <end position="125"/>
    </location>
</feature>
<protein>
    <recommendedName>
        <fullName evidence="1">HD domain-containing protein</fullName>
    </recommendedName>
</protein>
<dbReference type="CDD" id="cd00077">
    <property type="entry name" value="HDc"/>
    <property type="match status" value="1"/>
</dbReference>
<organism evidence="2 3">
    <name type="scientific">Candidatus Buchananbacteria bacterium RBG_13_36_9</name>
    <dbReference type="NCBI Taxonomy" id="1797530"/>
    <lineage>
        <taxon>Bacteria</taxon>
        <taxon>Candidatus Buchananiibacteriota</taxon>
    </lineage>
</organism>
<dbReference type="Gene3D" id="1.10.3210.10">
    <property type="entry name" value="Hypothetical protein af1432"/>
    <property type="match status" value="1"/>
</dbReference>
<evidence type="ECO:0000259" key="1">
    <source>
        <dbReference type="Pfam" id="PF01966"/>
    </source>
</evidence>
<dbReference type="Proteomes" id="UP000176498">
    <property type="component" value="Unassembled WGS sequence"/>
</dbReference>
<gene>
    <name evidence="2" type="ORF">A2Y82_03175</name>
</gene>
<dbReference type="AlphaFoldDB" id="A0A1G1XPT8"/>
<dbReference type="InterPro" id="IPR003607">
    <property type="entry name" value="HD/PDEase_dom"/>
</dbReference>
<sequence>MSIIGKVEKIVRETCAKESNEFTYALETHFVPVVENAKMLAQKLGADLEIVTIAAWLHDYASVYDFNLYKDHHIHGPKFAQEILSKLNYPQDKIDQVKHCIEAHRGSYGIKRQTLEAECVASGDAMAHITEFPSLLVLAWKVHNMGYHEGIDFALGKMERSWNKLIPEAKELIKDQYEAIKKIFK</sequence>
<name>A0A1G1XPT8_9BACT</name>
<dbReference type="EMBL" id="MHHZ01000008">
    <property type="protein sequence ID" value="OGY42103.1"/>
    <property type="molecule type" value="Genomic_DNA"/>
</dbReference>
<evidence type="ECO:0000313" key="3">
    <source>
        <dbReference type="Proteomes" id="UP000176498"/>
    </source>
</evidence>
<reference evidence="2 3" key="1">
    <citation type="journal article" date="2016" name="Nat. Commun.">
        <title>Thousands of microbial genomes shed light on interconnected biogeochemical processes in an aquifer system.</title>
        <authorList>
            <person name="Anantharaman K."/>
            <person name="Brown C.T."/>
            <person name="Hug L.A."/>
            <person name="Sharon I."/>
            <person name="Castelle C.J."/>
            <person name="Probst A.J."/>
            <person name="Thomas B.C."/>
            <person name="Singh A."/>
            <person name="Wilkins M.J."/>
            <person name="Karaoz U."/>
            <person name="Brodie E.L."/>
            <person name="Williams K.H."/>
            <person name="Hubbard S.S."/>
            <person name="Banfield J.F."/>
        </authorList>
    </citation>
    <scope>NUCLEOTIDE SEQUENCE [LARGE SCALE GENOMIC DNA]</scope>
</reference>
<dbReference type="InterPro" id="IPR006674">
    <property type="entry name" value="HD_domain"/>
</dbReference>
<dbReference type="Pfam" id="PF01966">
    <property type="entry name" value="HD"/>
    <property type="match status" value="1"/>
</dbReference>